<dbReference type="InterPro" id="IPR044898">
    <property type="entry name" value="CDI_dom_sf"/>
</dbReference>
<evidence type="ECO:0000256" key="2">
    <source>
        <dbReference type="ARBA" id="ARBA00006726"/>
    </source>
</evidence>
<keyword evidence="4" id="KW-0539">Nucleus</keyword>
<dbReference type="GeneID" id="6751670"/>
<evidence type="ECO:0000256" key="1">
    <source>
        <dbReference type="ARBA" id="ARBA00004123"/>
    </source>
</evidence>
<proteinExistence type="inferred from homology"/>
<feature type="region of interest" description="Disordered" evidence="6">
    <location>
        <begin position="121"/>
        <end position="143"/>
    </location>
</feature>
<dbReference type="KEGG" id="tad:TRIADDRAFT_54479"/>
<comment type="similarity">
    <text evidence="2">Belongs to the CDI family.</text>
</comment>
<dbReference type="GO" id="GO:0045930">
    <property type="term" value="P:negative regulation of mitotic cell cycle"/>
    <property type="evidence" value="ECO:0000318"/>
    <property type="project" value="GO_Central"/>
</dbReference>
<protein>
    <recommendedName>
        <fullName evidence="7">Cyclin-dependent kinase inhibitor domain-containing protein</fullName>
    </recommendedName>
</protein>
<evidence type="ECO:0000256" key="6">
    <source>
        <dbReference type="SAM" id="MobiDB-lite"/>
    </source>
</evidence>
<dbReference type="GO" id="GO:0005634">
    <property type="term" value="C:nucleus"/>
    <property type="evidence" value="ECO:0007669"/>
    <property type="project" value="UniProtKB-SubCell"/>
</dbReference>
<feature type="compositionally biased region" description="Polar residues" evidence="6">
    <location>
        <begin position="132"/>
        <end position="143"/>
    </location>
</feature>
<evidence type="ECO:0000313" key="8">
    <source>
        <dbReference type="EMBL" id="EDV26995.1"/>
    </source>
</evidence>
<dbReference type="Gene3D" id="4.10.365.10">
    <property type="entry name" value="p27"/>
    <property type="match status" value="1"/>
</dbReference>
<dbReference type="InParanoid" id="B3RS56"/>
<sequence>MQQQRTGNNRARRCLFGSCDTVELREETEKALREIRAEKSQKWNFDFERFTPLPGPYQWKLIDSTATRYVAQKVDDDGSTVTCNQLTPSKNISDANGIPHNKERTNQILDESCMIDTNGNDKNNYDNFRNNSIPKPSTSNTGRHQTIISEQSEIKLDNYSSNGSSCHGLPPKKGVYYRRSERNKPGYKSKMVFTSVMTDYMGKRKRRYNHDRLWKSEECLSDVKRFKLPDRREESQQLLMSRHMSL</sequence>
<dbReference type="GO" id="GO:0004861">
    <property type="term" value="F:cyclin-dependent protein serine/threonine kinase inhibitor activity"/>
    <property type="evidence" value="ECO:0007669"/>
    <property type="project" value="InterPro"/>
</dbReference>
<dbReference type="RefSeq" id="XP_002110991.1">
    <property type="nucleotide sequence ID" value="XM_002110955.1"/>
</dbReference>
<organism evidence="8 9">
    <name type="scientific">Trichoplax adhaerens</name>
    <name type="common">Trichoplax reptans</name>
    <dbReference type="NCBI Taxonomy" id="10228"/>
    <lineage>
        <taxon>Eukaryota</taxon>
        <taxon>Metazoa</taxon>
        <taxon>Placozoa</taxon>
        <taxon>Uniplacotomia</taxon>
        <taxon>Trichoplacea</taxon>
        <taxon>Trichoplacidae</taxon>
        <taxon>Trichoplax</taxon>
    </lineage>
</organism>
<feature type="domain" description="Cyclin-dependent kinase inhibitor" evidence="7">
    <location>
        <begin position="14"/>
        <end position="60"/>
    </location>
</feature>
<dbReference type="InterPro" id="IPR003175">
    <property type="entry name" value="CDI_dom"/>
</dbReference>
<evidence type="ECO:0000256" key="4">
    <source>
        <dbReference type="ARBA" id="ARBA00023242"/>
    </source>
</evidence>
<evidence type="ECO:0000313" key="9">
    <source>
        <dbReference type="Proteomes" id="UP000009022"/>
    </source>
</evidence>
<dbReference type="Proteomes" id="UP000009022">
    <property type="component" value="Unassembled WGS sequence"/>
</dbReference>
<dbReference type="PANTHER" id="PTHR10265:SF45">
    <property type="entry name" value="DACAPO"/>
    <property type="match status" value="1"/>
</dbReference>
<dbReference type="EMBL" id="DS985243">
    <property type="protein sequence ID" value="EDV26995.1"/>
    <property type="molecule type" value="Genomic_DNA"/>
</dbReference>
<keyword evidence="9" id="KW-1185">Reference proteome</keyword>
<evidence type="ECO:0000259" key="7">
    <source>
        <dbReference type="Pfam" id="PF02234"/>
    </source>
</evidence>
<evidence type="ECO:0000256" key="3">
    <source>
        <dbReference type="ARBA" id="ARBA00023013"/>
    </source>
</evidence>
<dbReference type="Pfam" id="PF02234">
    <property type="entry name" value="CDI"/>
    <property type="match status" value="1"/>
</dbReference>
<evidence type="ECO:0000256" key="5">
    <source>
        <dbReference type="ARBA" id="ARBA00023306"/>
    </source>
</evidence>
<dbReference type="AlphaFoldDB" id="B3RS56"/>
<keyword evidence="5" id="KW-0131">Cell cycle</keyword>
<accession>B3RS56</accession>
<dbReference type="PANTHER" id="PTHR10265">
    <property type="entry name" value="CYCLIN-DEPENDENT KINASE INHIBITOR 1"/>
    <property type="match status" value="1"/>
</dbReference>
<dbReference type="OrthoDB" id="9940972at2759"/>
<name>B3RS56_TRIAD</name>
<reference evidence="8 9" key="1">
    <citation type="journal article" date="2008" name="Nature">
        <title>The Trichoplax genome and the nature of placozoans.</title>
        <authorList>
            <person name="Srivastava M."/>
            <person name="Begovic E."/>
            <person name="Chapman J."/>
            <person name="Putnam N.H."/>
            <person name="Hellsten U."/>
            <person name="Kawashima T."/>
            <person name="Kuo A."/>
            <person name="Mitros T."/>
            <person name="Salamov A."/>
            <person name="Carpenter M.L."/>
            <person name="Signorovitch A.Y."/>
            <person name="Moreno M.A."/>
            <person name="Kamm K."/>
            <person name="Grimwood J."/>
            <person name="Schmutz J."/>
            <person name="Shapiro H."/>
            <person name="Grigoriev I.V."/>
            <person name="Buss L.W."/>
            <person name="Schierwater B."/>
            <person name="Dellaporta S.L."/>
            <person name="Rokhsar D.S."/>
        </authorList>
    </citation>
    <scope>NUCLEOTIDE SEQUENCE [LARGE SCALE GENOMIC DNA]</scope>
    <source>
        <strain evidence="8 9">Grell-BS-1999</strain>
    </source>
</reference>
<dbReference type="HOGENOM" id="CLU_1130346_0_0_1"/>
<comment type="subcellular location">
    <subcellularLocation>
        <location evidence="1">Nucleus</location>
    </subcellularLocation>
</comment>
<dbReference type="CTD" id="6751670"/>
<dbReference type="PhylomeDB" id="B3RS56"/>
<gene>
    <name evidence="8" type="ORF">TRIADDRAFT_54479</name>
</gene>
<keyword evidence="3" id="KW-0649">Protein kinase inhibitor</keyword>
<feature type="compositionally biased region" description="Low complexity" evidence="6">
    <location>
        <begin position="121"/>
        <end position="131"/>
    </location>
</feature>